<proteinExistence type="predicted"/>
<dbReference type="Proteomes" id="UP000824136">
    <property type="component" value="Unassembled WGS sequence"/>
</dbReference>
<keyword evidence="1" id="KW-0812">Transmembrane</keyword>
<evidence type="ECO:0000313" key="2">
    <source>
        <dbReference type="EMBL" id="HIT58465.1"/>
    </source>
</evidence>
<comment type="caution">
    <text evidence="2">The sequence shown here is derived from an EMBL/GenBank/DDBJ whole genome shotgun (WGS) entry which is preliminary data.</text>
</comment>
<dbReference type="AlphaFoldDB" id="A0A9D1GU22"/>
<feature type="transmembrane region" description="Helical" evidence="1">
    <location>
        <begin position="77"/>
        <end position="100"/>
    </location>
</feature>
<accession>A0A9D1GU22</accession>
<dbReference type="EMBL" id="DVLL01000009">
    <property type="protein sequence ID" value="HIT58465.1"/>
    <property type="molecule type" value="Genomic_DNA"/>
</dbReference>
<name>A0A9D1GU22_9FIRM</name>
<reference evidence="2" key="2">
    <citation type="journal article" date="2021" name="PeerJ">
        <title>Extensive microbial diversity within the chicken gut microbiome revealed by metagenomics and culture.</title>
        <authorList>
            <person name="Gilroy R."/>
            <person name="Ravi A."/>
            <person name="Getino M."/>
            <person name="Pursley I."/>
            <person name="Horton D.L."/>
            <person name="Alikhan N.F."/>
            <person name="Baker D."/>
            <person name="Gharbi K."/>
            <person name="Hall N."/>
            <person name="Watson M."/>
            <person name="Adriaenssens E.M."/>
            <person name="Foster-Nyarko E."/>
            <person name="Jarju S."/>
            <person name="Secka A."/>
            <person name="Antonio M."/>
            <person name="Oren A."/>
            <person name="Chaudhuri R.R."/>
            <person name="La Ragione R."/>
            <person name="Hildebrand F."/>
            <person name="Pallen M.J."/>
        </authorList>
    </citation>
    <scope>NUCLEOTIDE SEQUENCE</scope>
    <source>
        <strain evidence="2">CHK33-4379</strain>
    </source>
</reference>
<protein>
    <recommendedName>
        <fullName evidence="4">Transmembrane protein</fullName>
    </recommendedName>
</protein>
<reference evidence="2" key="1">
    <citation type="submission" date="2020-10" db="EMBL/GenBank/DDBJ databases">
        <authorList>
            <person name="Gilroy R."/>
        </authorList>
    </citation>
    <scope>NUCLEOTIDE SEQUENCE</scope>
    <source>
        <strain evidence="2">CHK33-4379</strain>
    </source>
</reference>
<organism evidence="2 3">
    <name type="scientific">Candidatus Faeciplasma pullistercoris</name>
    <dbReference type="NCBI Taxonomy" id="2840800"/>
    <lineage>
        <taxon>Bacteria</taxon>
        <taxon>Bacillati</taxon>
        <taxon>Bacillota</taxon>
        <taxon>Clostridia</taxon>
        <taxon>Eubacteriales</taxon>
        <taxon>Oscillospiraceae</taxon>
        <taxon>Oscillospiraceae incertae sedis</taxon>
        <taxon>Candidatus Faeciplasma</taxon>
    </lineage>
</organism>
<evidence type="ECO:0000313" key="3">
    <source>
        <dbReference type="Proteomes" id="UP000824136"/>
    </source>
</evidence>
<evidence type="ECO:0008006" key="4">
    <source>
        <dbReference type="Google" id="ProtNLM"/>
    </source>
</evidence>
<evidence type="ECO:0000256" key="1">
    <source>
        <dbReference type="SAM" id="Phobius"/>
    </source>
</evidence>
<feature type="transmembrane region" description="Helical" evidence="1">
    <location>
        <begin position="48"/>
        <end position="71"/>
    </location>
</feature>
<sequence>MGFIVQSFSLLGLGLFVLLMLVPCALVFILQLWLCFKLAKFALKLLPLVLGLILVLIAVALGGAGLFGVLLGGLFGIVILGLAFALVVASIFGWAVYAIVKLLF</sequence>
<gene>
    <name evidence="2" type="ORF">IAC39_01910</name>
</gene>
<keyword evidence="1" id="KW-1133">Transmembrane helix</keyword>
<feature type="transmembrane region" description="Helical" evidence="1">
    <location>
        <begin position="12"/>
        <end position="36"/>
    </location>
</feature>
<keyword evidence="1" id="KW-0472">Membrane</keyword>